<dbReference type="RefSeq" id="WP_170087636.1">
    <property type="nucleotide sequence ID" value="NZ_JABAFG010000011.1"/>
</dbReference>
<feature type="chain" id="PRO_5038668348" evidence="1">
    <location>
        <begin position="34"/>
        <end position="323"/>
    </location>
</feature>
<organism evidence="3 4">
    <name type="scientific">Megasphaera hexanoica</name>
    <dbReference type="NCBI Taxonomy" id="1675036"/>
    <lineage>
        <taxon>Bacteria</taxon>
        <taxon>Bacillati</taxon>
        <taxon>Bacillota</taxon>
        <taxon>Negativicutes</taxon>
        <taxon>Veillonellales</taxon>
        <taxon>Veillonellaceae</taxon>
        <taxon>Megasphaera</taxon>
    </lineage>
</organism>
<keyword evidence="1" id="KW-0732">Signal</keyword>
<dbReference type="Proteomes" id="UP000591071">
    <property type="component" value="Unassembled WGS sequence"/>
</dbReference>
<name>A0A848BTG4_9FIRM</name>
<evidence type="ECO:0000313" key="4">
    <source>
        <dbReference type="Proteomes" id="UP000591071"/>
    </source>
</evidence>
<comment type="caution">
    <text evidence="3">The sequence shown here is derived from an EMBL/GenBank/DDBJ whole genome shotgun (WGS) entry which is preliminary data.</text>
</comment>
<dbReference type="CDD" id="cd14727">
    <property type="entry name" value="ChanN-like"/>
    <property type="match status" value="1"/>
</dbReference>
<accession>A0A848BTG4</accession>
<proteinExistence type="predicted"/>
<dbReference type="EMBL" id="JABAFG010000011">
    <property type="protein sequence ID" value="NME28480.1"/>
    <property type="molecule type" value="Genomic_DNA"/>
</dbReference>
<evidence type="ECO:0000259" key="2">
    <source>
        <dbReference type="Pfam" id="PF04187"/>
    </source>
</evidence>
<keyword evidence="3" id="KW-0449">Lipoprotein</keyword>
<feature type="domain" description="Haem-binding uptake Tiki superfamily ChaN" evidence="2">
    <location>
        <begin position="64"/>
        <end position="271"/>
    </location>
</feature>
<evidence type="ECO:0000313" key="3">
    <source>
        <dbReference type="EMBL" id="NME28480.1"/>
    </source>
</evidence>
<dbReference type="Gene3D" id="3.40.50.11550">
    <property type="match status" value="1"/>
</dbReference>
<dbReference type="AlphaFoldDB" id="A0A848BTG4"/>
<dbReference type="Pfam" id="PF04187">
    <property type="entry name" value="Cofac_haem_bdg"/>
    <property type="match status" value="1"/>
</dbReference>
<reference evidence="3 4" key="1">
    <citation type="submission" date="2020-04" db="EMBL/GenBank/DDBJ databases">
        <authorList>
            <person name="Hitch T.C.A."/>
            <person name="Wylensek D."/>
            <person name="Clavel T."/>
        </authorList>
    </citation>
    <scope>NUCLEOTIDE SEQUENCE [LARGE SCALE GENOMIC DNA]</scope>
    <source>
        <strain evidence="3 4">Oil-RF-744-FAT-WT-6-1</strain>
    </source>
</reference>
<evidence type="ECO:0000256" key="1">
    <source>
        <dbReference type="SAM" id="SignalP"/>
    </source>
</evidence>
<feature type="signal peptide" evidence="1">
    <location>
        <begin position="1"/>
        <end position="33"/>
    </location>
</feature>
<dbReference type="SUPFAM" id="SSF159501">
    <property type="entry name" value="EreA/ChaN-like"/>
    <property type="match status" value="1"/>
</dbReference>
<dbReference type="InterPro" id="IPR007314">
    <property type="entry name" value="Cofac_haem-bd_dom"/>
</dbReference>
<gene>
    <name evidence="3" type="ORF">HF872_07555</name>
</gene>
<sequence>MVIIETCNDVTANLWKRLCLAACALFLAVPAAAGASAVTGSRPGQLPIMDVETGQVLTSQELAARETDTDVLFLGEFHDNASIHETEAALLQDLYKQKQGELALSLEMAERDTQPVLDSYLAEKIREDEYLAAGRPWPNYRDAYRPMVTFARTQKIPVIAANIPRKAAAVYAHTGSLREAEETWGAYMPQTVYPGSLAYERAFTGTMMRLRGQAMPISQDTIPRLFAAQCLKDNTMAESIDRYARAHGGHLVFHVTGAAHCEGWLGTVEQLHQRNPGLTIRVITAVRYDPSRLSRSEAAALCRDKGDYLILVPETMADTGSRG</sequence>
<protein>
    <submittedName>
        <fullName evidence="3">ChaN family lipoprotein</fullName>
    </submittedName>
</protein>